<gene>
    <name evidence="1" type="ORF">BISA_0792</name>
</gene>
<proteinExistence type="predicted"/>
<dbReference type="Proteomes" id="UP000029066">
    <property type="component" value="Unassembled WGS sequence"/>
</dbReference>
<name>A0A087DA42_9BIFI</name>
<sequence length="63" mass="7338">MSRKGNSIDNAATEQAFGYLKDEFYIGREFGSYKESRLVWTRTWSIGTTNEGRNDSRDTPRRN</sequence>
<reference evidence="1 2" key="1">
    <citation type="submission" date="2014-03" db="EMBL/GenBank/DDBJ databases">
        <title>Genomics of Bifidobacteria.</title>
        <authorList>
            <person name="Ventura M."/>
            <person name="Milani C."/>
            <person name="Lugli G.A."/>
        </authorList>
    </citation>
    <scope>NUCLEOTIDE SEQUENCE [LARGE SCALE GENOMIC DNA]</scope>
    <source>
        <strain evidence="1 2">DSM 23967</strain>
    </source>
</reference>
<protein>
    <submittedName>
        <fullName evidence="1">Integrase core domain protein</fullName>
    </submittedName>
</protein>
<evidence type="ECO:0000313" key="1">
    <source>
        <dbReference type="EMBL" id="KFI92392.1"/>
    </source>
</evidence>
<accession>A0A087DA42</accession>
<dbReference type="AlphaFoldDB" id="A0A087DA42"/>
<comment type="caution">
    <text evidence="1">The sequence shown here is derived from an EMBL/GenBank/DDBJ whole genome shotgun (WGS) entry which is preliminary data.</text>
</comment>
<organism evidence="1 2">
    <name type="scientific">Bifidobacterium saguini DSM 23967</name>
    <dbReference type="NCBI Taxonomy" id="1437607"/>
    <lineage>
        <taxon>Bacteria</taxon>
        <taxon>Bacillati</taxon>
        <taxon>Actinomycetota</taxon>
        <taxon>Actinomycetes</taxon>
        <taxon>Bifidobacteriales</taxon>
        <taxon>Bifidobacteriaceae</taxon>
        <taxon>Bifidobacterium</taxon>
    </lineage>
</organism>
<dbReference type="EMBL" id="JGZN01000008">
    <property type="protein sequence ID" value="KFI92392.1"/>
    <property type="molecule type" value="Genomic_DNA"/>
</dbReference>
<evidence type="ECO:0000313" key="2">
    <source>
        <dbReference type="Proteomes" id="UP000029066"/>
    </source>
</evidence>